<dbReference type="Gene3D" id="3.40.1620.10">
    <property type="entry name" value="YefM-like domain"/>
    <property type="match status" value="1"/>
</dbReference>
<proteinExistence type="inferred from homology"/>
<evidence type="ECO:0000313" key="4">
    <source>
        <dbReference type="Proteomes" id="UP000807785"/>
    </source>
</evidence>
<dbReference type="Proteomes" id="UP000807785">
    <property type="component" value="Unassembled WGS sequence"/>
</dbReference>
<evidence type="ECO:0000313" key="3">
    <source>
        <dbReference type="EMBL" id="MBK6972350.1"/>
    </source>
</evidence>
<comment type="function">
    <text evidence="2">Antitoxin component of a type II toxin-antitoxin (TA) system.</text>
</comment>
<dbReference type="AlphaFoldDB" id="A0A9D7E3P7"/>
<dbReference type="Pfam" id="PF02604">
    <property type="entry name" value="PhdYeFM_antitox"/>
    <property type="match status" value="1"/>
</dbReference>
<accession>A0A9D7E3P7</accession>
<dbReference type="SUPFAM" id="SSF143120">
    <property type="entry name" value="YefM-like"/>
    <property type="match status" value="1"/>
</dbReference>
<name>A0A9D7E3P7_9PROT</name>
<organism evidence="3 4">
    <name type="scientific">Candidatus Methylophosphatis roskildensis</name>
    <dbReference type="NCBI Taxonomy" id="2899263"/>
    <lineage>
        <taxon>Bacteria</taxon>
        <taxon>Pseudomonadati</taxon>
        <taxon>Pseudomonadota</taxon>
        <taxon>Betaproteobacteria</taxon>
        <taxon>Nitrosomonadales</taxon>
        <taxon>Sterolibacteriaceae</taxon>
        <taxon>Candidatus Methylophosphatis</taxon>
    </lineage>
</organism>
<gene>
    <name evidence="3" type="ORF">IPH26_05125</name>
</gene>
<dbReference type="EMBL" id="JADJEV010000002">
    <property type="protein sequence ID" value="MBK6972350.1"/>
    <property type="molecule type" value="Genomic_DNA"/>
</dbReference>
<dbReference type="InterPro" id="IPR036165">
    <property type="entry name" value="YefM-like_sf"/>
</dbReference>
<comment type="similarity">
    <text evidence="1 2">Belongs to the phD/YefM antitoxin family.</text>
</comment>
<dbReference type="NCBIfam" id="TIGR01552">
    <property type="entry name" value="phd_fam"/>
    <property type="match status" value="1"/>
</dbReference>
<comment type="caution">
    <text evidence="3">The sequence shown here is derived from an EMBL/GenBank/DDBJ whole genome shotgun (WGS) entry which is preliminary data.</text>
</comment>
<evidence type="ECO:0000256" key="2">
    <source>
        <dbReference type="RuleBase" id="RU362080"/>
    </source>
</evidence>
<reference evidence="3" key="1">
    <citation type="submission" date="2020-10" db="EMBL/GenBank/DDBJ databases">
        <title>Connecting structure to function with the recovery of over 1000 high-quality activated sludge metagenome-assembled genomes encoding full-length rRNA genes using long-read sequencing.</title>
        <authorList>
            <person name="Singleton C.M."/>
            <person name="Petriglieri F."/>
            <person name="Kristensen J.M."/>
            <person name="Kirkegaard R.H."/>
            <person name="Michaelsen T.Y."/>
            <person name="Andersen M.H."/>
            <person name="Karst S.M."/>
            <person name="Dueholm M.S."/>
            <person name="Nielsen P.H."/>
            <person name="Albertsen M."/>
        </authorList>
    </citation>
    <scope>NUCLEOTIDE SEQUENCE</scope>
    <source>
        <strain evidence="3">Bjer_18-Q3-R1-45_BAT3C.347</strain>
    </source>
</reference>
<sequence>MKRATFTELRNHAKQYFDLVEAGESVRVLRNGKPIADIVPVPANLPSWKRRTAQPLVLEGIAVSRMILEEREADA</sequence>
<dbReference type="InterPro" id="IPR006442">
    <property type="entry name" value="Antitoxin_Phd/YefM"/>
</dbReference>
<protein>
    <recommendedName>
        <fullName evidence="2">Antitoxin</fullName>
    </recommendedName>
</protein>
<evidence type="ECO:0000256" key="1">
    <source>
        <dbReference type="ARBA" id="ARBA00009981"/>
    </source>
</evidence>